<evidence type="ECO:0000313" key="2">
    <source>
        <dbReference type="Proteomes" id="UP000055060"/>
    </source>
</evidence>
<dbReference type="AlphaFoldDB" id="A0A0S7BGN6"/>
<organism evidence="1">
    <name type="scientific">Longilinea arvoryzae</name>
    <dbReference type="NCBI Taxonomy" id="360412"/>
    <lineage>
        <taxon>Bacteria</taxon>
        <taxon>Bacillati</taxon>
        <taxon>Chloroflexota</taxon>
        <taxon>Anaerolineae</taxon>
        <taxon>Anaerolineales</taxon>
        <taxon>Anaerolineaceae</taxon>
        <taxon>Longilinea</taxon>
    </lineage>
</organism>
<name>A0A0S7BGN6_9CHLR</name>
<protein>
    <recommendedName>
        <fullName evidence="3">ESAT-6-like protein</fullName>
    </recommendedName>
</protein>
<dbReference type="EMBL" id="DF967972">
    <property type="protein sequence ID" value="GAP13186.1"/>
    <property type="molecule type" value="Genomic_DNA"/>
</dbReference>
<dbReference type="OrthoDB" id="4231069at2"/>
<evidence type="ECO:0008006" key="3">
    <source>
        <dbReference type="Google" id="ProtNLM"/>
    </source>
</evidence>
<reference evidence="1" key="1">
    <citation type="submission" date="2015-07" db="EMBL/GenBank/DDBJ databases">
        <title>Draft Genome Sequences of Anaerolinea thermolimosa IMO-1, Bellilinea caldifistulae GOMI-1, Leptolinea tardivitalis YMTK-2, Levilinea saccharolytica KIBI-1,Longilinea arvoryzae KOME-1, Previously Described as Members of the Anaerolineaceae (Chloroflexi).</title>
        <authorList>
            <person name="Sekiguchi Y."/>
            <person name="Ohashi A."/>
            <person name="Matsuura N."/>
            <person name="Tourlousse M.D."/>
        </authorList>
    </citation>
    <scope>NUCLEOTIDE SEQUENCE [LARGE SCALE GENOMIC DNA]</scope>
    <source>
        <strain evidence="1">KOME-1</strain>
    </source>
</reference>
<dbReference type="SUPFAM" id="SSF140453">
    <property type="entry name" value="EsxAB dimer-like"/>
    <property type="match status" value="1"/>
</dbReference>
<dbReference type="Proteomes" id="UP000055060">
    <property type="component" value="Unassembled WGS sequence"/>
</dbReference>
<dbReference type="Gene3D" id="1.10.287.1060">
    <property type="entry name" value="ESAT-6-like"/>
    <property type="match status" value="1"/>
</dbReference>
<gene>
    <name evidence="1" type="ORF">LARV_00937</name>
</gene>
<keyword evidence="2" id="KW-1185">Reference proteome</keyword>
<evidence type="ECO:0000313" key="1">
    <source>
        <dbReference type="EMBL" id="GAP13186.1"/>
    </source>
</evidence>
<dbReference type="STRING" id="360412.LARV_00937"/>
<accession>A0A0S7BGN6</accession>
<sequence>MPLLKMDVEAVSTVQQQLLAARRTMDGHASTLNSLVQGMVGSTWVAPGAEKFREEFSAWLTSTRALLEALEQNGQRLGQEITKWQDEAQTY</sequence>
<proteinExistence type="predicted"/>
<dbReference type="RefSeq" id="WP_152031691.1">
    <property type="nucleotide sequence ID" value="NZ_DF967972.1"/>
</dbReference>
<dbReference type="InterPro" id="IPR036689">
    <property type="entry name" value="ESAT-6-like_sf"/>
</dbReference>